<dbReference type="GO" id="GO:0016757">
    <property type="term" value="F:glycosyltransferase activity"/>
    <property type="evidence" value="ECO:0007669"/>
    <property type="project" value="UniProtKB-KW"/>
</dbReference>
<dbReference type="Pfam" id="PF13632">
    <property type="entry name" value="Glyco_trans_2_3"/>
    <property type="match status" value="1"/>
</dbReference>
<keyword evidence="3" id="KW-0808">Transferase</keyword>
<dbReference type="PANTHER" id="PTHR43179">
    <property type="entry name" value="RHAMNOSYLTRANSFERASE WBBL"/>
    <property type="match status" value="1"/>
</dbReference>
<keyword evidence="3" id="KW-0328">Glycosyltransferase</keyword>
<proteinExistence type="predicted"/>
<dbReference type="SUPFAM" id="SSF53448">
    <property type="entry name" value="Nucleotide-diphospho-sugar transferases"/>
    <property type="match status" value="1"/>
</dbReference>
<dbReference type="EMBL" id="JAZHOG010000011">
    <property type="protein sequence ID" value="MEJ8569017.1"/>
    <property type="molecule type" value="Genomic_DNA"/>
</dbReference>
<accession>A0AAW9RFU7</accession>
<dbReference type="Gene3D" id="3.90.550.10">
    <property type="entry name" value="Spore Coat Polysaccharide Biosynthesis Protein SpsA, Chain A"/>
    <property type="match status" value="1"/>
</dbReference>
<gene>
    <name evidence="3" type="ORF">V3330_15405</name>
</gene>
<dbReference type="Pfam" id="PF00535">
    <property type="entry name" value="Glycos_transf_2"/>
    <property type="match status" value="1"/>
</dbReference>
<reference evidence="3 4" key="1">
    <citation type="submission" date="2024-02" db="EMBL/GenBank/DDBJ databases">
        <title>A novel Wenzhouxiangellaceae bacterium, isolated from coastal sediments.</title>
        <authorList>
            <person name="Du Z.-J."/>
            <person name="Ye Y.-Q."/>
            <person name="Zhang X.-Y."/>
        </authorList>
    </citation>
    <scope>NUCLEOTIDE SEQUENCE [LARGE SCALE GENOMIC DNA]</scope>
    <source>
        <strain evidence="3 4">CH-27</strain>
    </source>
</reference>
<feature type="domain" description="Glycosyltransferase 2-like" evidence="1">
    <location>
        <begin position="7"/>
        <end position="144"/>
    </location>
</feature>
<evidence type="ECO:0000313" key="4">
    <source>
        <dbReference type="Proteomes" id="UP001359886"/>
    </source>
</evidence>
<evidence type="ECO:0000259" key="2">
    <source>
        <dbReference type="Pfam" id="PF13632"/>
    </source>
</evidence>
<dbReference type="InterPro" id="IPR029044">
    <property type="entry name" value="Nucleotide-diphossugar_trans"/>
</dbReference>
<dbReference type="Proteomes" id="UP001359886">
    <property type="component" value="Unassembled WGS sequence"/>
</dbReference>
<name>A0AAW9RFU7_9GAMM</name>
<feature type="domain" description="Glycosyltransferase 2-like" evidence="2">
    <location>
        <begin position="176"/>
        <end position="276"/>
    </location>
</feature>
<protein>
    <submittedName>
        <fullName evidence="3">Glycosyltransferase family 2 protein</fullName>
        <ecNumber evidence="3">2.4.-.-</ecNumber>
    </submittedName>
</protein>
<keyword evidence="4" id="KW-1185">Reference proteome</keyword>
<dbReference type="RefSeq" id="WP_354696342.1">
    <property type="nucleotide sequence ID" value="NZ_JAZHOG010000011.1"/>
</dbReference>
<sequence>MPASTRVIIVNYNAGAGLLRCVGAVLAEREPLHVVVADNDSSDGSCQVLRSRFPRNERLSVLENPQNLGFGRAVNACAADAGEEWLLILNPDCELHPGALARLRGALEKEHGAALAGPRIVDHGGVVQRATVRRFPDPWRALTTGTGLSRLGRWLPAFRGVEPDASTLPSDIVEAQAVSGACMMVRTRAFREIGGFDTGFEMHFEDLDLMYRLAEKGWKCLYVPGASALHEQGTSSRSRRWWVHRQKHRGMQRFFNKHYRSGMNLPCRWALGCAIWLHYVLTLPRVWLKR</sequence>
<dbReference type="PANTHER" id="PTHR43179:SF7">
    <property type="entry name" value="RHAMNOSYLTRANSFERASE WBBL"/>
    <property type="match status" value="1"/>
</dbReference>
<dbReference type="EC" id="2.4.-.-" evidence="3"/>
<dbReference type="InterPro" id="IPR001173">
    <property type="entry name" value="Glyco_trans_2-like"/>
</dbReference>
<evidence type="ECO:0000259" key="1">
    <source>
        <dbReference type="Pfam" id="PF00535"/>
    </source>
</evidence>
<evidence type="ECO:0000313" key="3">
    <source>
        <dbReference type="EMBL" id="MEJ8569017.1"/>
    </source>
</evidence>
<dbReference type="AlphaFoldDB" id="A0AAW9RFU7"/>
<comment type="caution">
    <text evidence="3">The sequence shown here is derived from an EMBL/GenBank/DDBJ whole genome shotgun (WGS) entry which is preliminary data.</text>
</comment>
<organism evidence="3 4">
    <name type="scientific">Elongatibacter sediminis</name>
    <dbReference type="NCBI Taxonomy" id="3119006"/>
    <lineage>
        <taxon>Bacteria</taxon>
        <taxon>Pseudomonadati</taxon>
        <taxon>Pseudomonadota</taxon>
        <taxon>Gammaproteobacteria</taxon>
        <taxon>Chromatiales</taxon>
        <taxon>Wenzhouxiangellaceae</taxon>
        <taxon>Elongatibacter</taxon>
    </lineage>
</organism>
<dbReference type="CDD" id="cd04186">
    <property type="entry name" value="GT_2_like_c"/>
    <property type="match status" value="1"/>
</dbReference>